<dbReference type="PANTHER" id="PTHR11280:SF5">
    <property type="entry name" value="GLUCOSAMINE-6-PHOSPHATE ISOMERASE"/>
    <property type="match status" value="1"/>
</dbReference>
<reference evidence="7 9" key="3">
    <citation type="submission" date="2020-04" db="EMBL/GenBank/DDBJ databases">
        <authorList>
            <person name="Hitch T.C.A."/>
            <person name="Wylensek D."/>
            <person name="Clavel T."/>
        </authorList>
    </citation>
    <scope>NUCLEOTIDE SEQUENCE [LARGE SCALE GENOMIC DNA]</scope>
    <source>
        <strain evidence="7 9">WB01_NA02</strain>
    </source>
</reference>
<dbReference type="EC" id="3.5.99.6" evidence="4"/>
<dbReference type="GO" id="GO:0005975">
    <property type="term" value="P:carbohydrate metabolic process"/>
    <property type="evidence" value="ECO:0007669"/>
    <property type="project" value="InterPro"/>
</dbReference>
<dbReference type="Pfam" id="PF01182">
    <property type="entry name" value="Glucosamine_iso"/>
    <property type="match status" value="1"/>
</dbReference>
<dbReference type="STRING" id="1520.LF65_05084"/>
<evidence type="ECO:0000256" key="3">
    <source>
        <dbReference type="ARBA" id="ARBA00023277"/>
    </source>
</evidence>
<feature type="active site" description="Proton acceptor; for enolization step" evidence="4">
    <location>
        <position position="67"/>
    </location>
</feature>
<dbReference type="GO" id="GO:0006046">
    <property type="term" value="P:N-acetylglucosamine catabolic process"/>
    <property type="evidence" value="ECO:0007669"/>
    <property type="project" value="UniProtKB-UniRule"/>
</dbReference>
<dbReference type="GO" id="GO:0004342">
    <property type="term" value="F:glucosamine-6-phosphate deaminase activity"/>
    <property type="evidence" value="ECO:0007669"/>
    <property type="project" value="UniProtKB-UniRule"/>
</dbReference>
<accession>A0A0B5QTL5</accession>
<dbReference type="EMBL" id="JABAGD010000013">
    <property type="protein sequence ID" value="NMF04877.1"/>
    <property type="molecule type" value="Genomic_DNA"/>
</dbReference>
<sequence>MKLLVVKDYEEMSEVAAKIFKEVISEKTNAVLGLATGSTPEGLYKKIIEMNRNKEIDFSNIKTVNLDEYVGLGGEDPQSYRYFMNEKLFNHVNINKANTFVPNGLAKNLDEEAKNYDKKVDELGGIDIQILGIGANGHIAFNEPDDFLIAETHVTGLTKTTIEANSRFFKSIEEVPTKALSMGLGQIMKARKIVLLVRGQDKAEAIKGLFKGNITTHNPATMLHMHKDVTVIIDEEMANAIK</sequence>
<feature type="domain" description="Glucosamine/galactosamine-6-phosphate isomerase" evidence="5">
    <location>
        <begin position="11"/>
        <end position="229"/>
    </location>
</feature>
<dbReference type="HAMAP" id="MF_01241">
    <property type="entry name" value="GlcN6P_deamin"/>
    <property type="match status" value="1"/>
</dbReference>
<dbReference type="InterPro" id="IPR018321">
    <property type="entry name" value="Glucosamine6P_isomerase_CS"/>
</dbReference>
<dbReference type="SUPFAM" id="SSF100950">
    <property type="entry name" value="NagB/RpiA/CoA transferase-like"/>
    <property type="match status" value="1"/>
</dbReference>
<feature type="active site" description="For ring-opening step" evidence="4">
    <location>
        <position position="143"/>
    </location>
</feature>
<name>A0A0B5QTL5_CLOBE</name>
<dbReference type="Proteomes" id="UP000587880">
    <property type="component" value="Unassembled WGS sequence"/>
</dbReference>
<dbReference type="AlphaFoldDB" id="A0A0B5QTL5"/>
<proteinExistence type="inferred from homology"/>
<dbReference type="NCBIfam" id="TIGR00502">
    <property type="entry name" value="nagB"/>
    <property type="match status" value="1"/>
</dbReference>
<evidence type="ECO:0000313" key="8">
    <source>
        <dbReference type="Proteomes" id="UP000031866"/>
    </source>
</evidence>
<feature type="active site" description="For ring-opening step" evidence="4">
    <location>
        <position position="136"/>
    </location>
</feature>
<dbReference type="RefSeq" id="WP_039769930.1">
    <property type="nucleotide sequence ID" value="NZ_BKAK01000006.1"/>
</dbReference>
<dbReference type="InterPro" id="IPR037171">
    <property type="entry name" value="NagB/RpiA_transferase-like"/>
</dbReference>
<dbReference type="OrthoDB" id="9791139at2"/>
<feature type="active site" description="Proton acceptor; for ring-opening step" evidence="4">
    <location>
        <position position="138"/>
    </location>
</feature>
<comment type="caution">
    <text evidence="4">Lacks conserved residue(s) required for the propagation of feature annotation.</text>
</comment>
<comment type="function">
    <text evidence="4">Catalyzes the reversible isomerization-deamination of glucosamine 6-phosphate (GlcN6P) to form fructose 6-phosphate (Fru6P) and ammonium ion.</text>
</comment>
<dbReference type="PANTHER" id="PTHR11280">
    <property type="entry name" value="GLUCOSAMINE-6-PHOSPHATE ISOMERASE"/>
    <property type="match status" value="1"/>
</dbReference>
<reference evidence="6" key="2">
    <citation type="submission" date="2016-02" db="EMBL/GenBank/DDBJ databases">
        <title>Genome sequence of Clostridium beijerinckii strain 59B.</title>
        <authorList>
            <person name="Little G.T."/>
            <person name="Minton N.P."/>
        </authorList>
    </citation>
    <scope>NUCLEOTIDE SEQUENCE</scope>
    <source>
        <strain evidence="6">NCIMB 14988</strain>
    </source>
</reference>
<dbReference type="Proteomes" id="UP000031866">
    <property type="component" value="Chromosome"/>
</dbReference>
<evidence type="ECO:0000256" key="4">
    <source>
        <dbReference type="HAMAP-Rule" id="MF_01241"/>
    </source>
</evidence>
<evidence type="ECO:0000313" key="6">
    <source>
        <dbReference type="EMBL" id="AJH01612.1"/>
    </source>
</evidence>
<comment type="pathway">
    <text evidence="4">Amino-sugar metabolism; N-acetylneuraminate degradation; D-fructose 6-phosphate from N-acetylneuraminate: step 5/5.</text>
</comment>
<comment type="similarity">
    <text evidence="4">Belongs to the glucosamine/galactosamine-6-phosphate isomerase family. NagB subfamily.</text>
</comment>
<dbReference type="EMBL" id="CP010086">
    <property type="protein sequence ID" value="AJH01612.1"/>
    <property type="molecule type" value="Genomic_DNA"/>
</dbReference>
<dbReference type="Gene3D" id="3.40.50.1360">
    <property type="match status" value="1"/>
</dbReference>
<protein>
    <recommendedName>
        <fullName evidence="4">Glucosamine-6-phosphate deaminase</fullName>
        <ecNumber evidence="4">3.5.99.6</ecNumber>
    </recommendedName>
    <alternativeName>
        <fullName evidence="4">GlcN6P deaminase</fullName>
        <shortName evidence="4">GNPDA</shortName>
    </alternativeName>
    <alternativeName>
        <fullName evidence="4">Glucosamine-6-phosphate isomerase</fullName>
    </alternativeName>
</protein>
<evidence type="ECO:0000313" key="9">
    <source>
        <dbReference type="Proteomes" id="UP000587880"/>
    </source>
</evidence>
<dbReference type="GO" id="GO:0006043">
    <property type="term" value="P:glucosamine catabolic process"/>
    <property type="evidence" value="ECO:0007669"/>
    <property type="project" value="TreeGrafter"/>
</dbReference>
<keyword evidence="3 4" id="KW-0119">Carbohydrate metabolism</keyword>
<reference evidence="8" key="1">
    <citation type="submission" date="2014-12" db="EMBL/GenBank/DDBJ databases">
        <title>Genome sequence of Clostridium beijerinckii strain 59B.</title>
        <authorList>
            <person name="Little G.T."/>
            <person name="Minton N.P."/>
        </authorList>
    </citation>
    <scope>NUCLEOTIDE SEQUENCE [LARGE SCALE GENOMIC DNA]</scope>
    <source>
        <strain evidence="8">59B</strain>
    </source>
</reference>
<dbReference type="UniPathway" id="UPA00629">
    <property type="reaction ID" value="UER00684"/>
</dbReference>
<organism evidence="6 8">
    <name type="scientific">Clostridium beijerinckii</name>
    <name type="common">Clostridium MP</name>
    <dbReference type="NCBI Taxonomy" id="1520"/>
    <lineage>
        <taxon>Bacteria</taxon>
        <taxon>Bacillati</taxon>
        <taxon>Bacillota</taxon>
        <taxon>Clostridia</taxon>
        <taxon>Eubacteriales</taxon>
        <taxon>Clostridiaceae</taxon>
        <taxon>Clostridium</taxon>
    </lineage>
</organism>
<dbReference type="GO" id="GO:0005737">
    <property type="term" value="C:cytoplasm"/>
    <property type="evidence" value="ECO:0007669"/>
    <property type="project" value="TreeGrafter"/>
</dbReference>
<dbReference type="GeneID" id="66347425"/>
<dbReference type="KEGG" id="cbei:LF65_05084"/>
<dbReference type="PROSITE" id="PS01161">
    <property type="entry name" value="GLC_GALNAC_ISOMERASE"/>
    <property type="match status" value="1"/>
</dbReference>
<evidence type="ECO:0000259" key="5">
    <source>
        <dbReference type="Pfam" id="PF01182"/>
    </source>
</evidence>
<dbReference type="InterPro" id="IPR006148">
    <property type="entry name" value="Glc/Gal-6P_isomerase"/>
</dbReference>
<evidence type="ECO:0000256" key="2">
    <source>
        <dbReference type="ARBA" id="ARBA00022801"/>
    </source>
</evidence>
<dbReference type="GO" id="GO:0019262">
    <property type="term" value="P:N-acetylneuraminate catabolic process"/>
    <property type="evidence" value="ECO:0007669"/>
    <property type="project" value="UniProtKB-UniRule"/>
</dbReference>
<gene>
    <name evidence="4 7" type="primary">nagB</name>
    <name evidence="7" type="ORF">HF849_08920</name>
    <name evidence="6" type="ORF">LF65_05084</name>
</gene>
<evidence type="ECO:0000313" key="7">
    <source>
        <dbReference type="EMBL" id="NMF04877.1"/>
    </source>
</evidence>
<dbReference type="FunFam" id="3.40.50.1360:FF:000003">
    <property type="entry name" value="Glucosamine-6-phosphate deaminase"/>
    <property type="match status" value="1"/>
</dbReference>
<dbReference type="GO" id="GO:0042802">
    <property type="term" value="F:identical protein binding"/>
    <property type="evidence" value="ECO:0007669"/>
    <property type="project" value="TreeGrafter"/>
</dbReference>
<comment type="catalytic activity">
    <reaction evidence="1 4">
        <text>alpha-D-glucosamine 6-phosphate + H2O = beta-D-fructose 6-phosphate + NH4(+)</text>
        <dbReference type="Rhea" id="RHEA:12172"/>
        <dbReference type="ChEBI" id="CHEBI:15377"/>
        <dbReference type="ChEBI" id="CHEBI:28938"/>
        <dbReference type="ChEBI" id="CHEBI:57634"/>
        <dbReference type="ChEBI" id="CHEBI:75989"/>
        <dbReference type="EC" id="3.5.99.6"/>
    </reaction>
</comment>
<dbReference type="CDD" id="cd01399">
    <property type="entry name" value="GlcN6P_deaminase"/>
    <property type="match status" value="1"/>
</dbReference>
<evidence type="ECO:0000256" key="1">
    <source>
        <dbReference type="ARBA" id="ARBA00000644"/>
    </source>
</evidence>
<dbReference type="InterPro" id="IPR004547">
    <property type="entry name" value="Glucosamine6P_isomerase"/>
</dbReference>
<keyword evidence="2 4" id="KW-0378">Hydrolase</keyword>